<evidence type="ECO:0000313" key="3">
    <source>
        <dbReference type="Proteomes" id="UP000320707"/>
    </source>
</evidence>
<dbReference type="EMBL" id="SRMI01000005">
    <property type="protein sequence ID" value="TVY69440.1"/>
    <property type="molecule type" value="Genomic_DNA"/>
</dbReference>
<dbReference type="Proteomes" id="UP000320707">
    <property type="component" value="Unassembled WGS sequence"/>
</dbReference>
<gene>
    <name evidence="2" type="ORF">Focb16_v000313</name>
</gene>
<protein>
    <submittedName>
        <fullName evidence="2">Uncharacterized protein</fullName>
    </submittedName>
</protein>
<name>A0A559L7V8_FUSOC</name>
<organism evidence="2 3">
    <name type="scientific">Fusarium oxysporum f. sp. cubense</name>
    <dbReference type="NCBI Taxonomy" id="61366"/>
    <lineage>
        <taxon>Eukaryota</taxon>
        <taxon>Fungi</taxon>
        <taxon>Dikarya</taxon>
        <taxon>Ascomycota</taxon>
        <taxon>Pezizomycotina</taxon>
        <taxon>Sordariomycetes</taxon>
        <taxon>Hypocreomycetidae</taxon>
        <taxon>Hypocreales</taxon>
        <taxon>Nectriaceae</taxon>
        <taxon>Fusarium</taxon>
        <taxon>Fusarium oxysporum species complex</taxon>
    </lineage>
</organism>
<accession>A0A559L7V8</accession>
<comment type="caution">
    <text evidence="2">The sequence shown here is derived from an EMBL/GenBank/DDBJ whole genome shotgun (WGS) entry which is preliminary data.</text>
</comment>
<reference evidence="2 3" key="1">
    <citation type="journal article" date="2019" name="Microbiol. Resour. Announc.">
        <title>High-quality draft genome sequence of Fusarium oxysporum f. sp. cubense strain 160527, a causal agent of Panama disease.</title>
        <authorList>
            <person name="Asai S."/>
            <person name="Ayukawa Y."/>
            <person name="Gan P."/>
            <person name="Masuda S."/>
            <person name="Komatsu K."/>
            <person name="Shirasu K."/>
            <person name="Arie T."/>
        </authorList>
    </citation>
    <scope>NUCLEOTIDE SEQUENCE [LARGE SCALE GENOMIC DNA]</scope>
    <source>
        <strain evidence="2 3">160527</strain>
    </source>
</reference>
<sequence length="208" mass="23419">MSSPSKDEAGLNTPPKNNSIENIAPKIDAILDADQKVEAPKPLEQGNTVPNRVTLSYRGRLKRHGSTQASQASPQPKRPRRLQIPVTAAALREAHKVIEELVEQEVRIVQGLWDEGEWDHFEKSSKAEAFRDPRRENEKKHMKHHQETKTQEPTVGTPEDVEEKNQTDDAVPPETDDILDFNINICTRRISNGSVGIPDVDKKIESKN</sequence>
<proteinExistence type="predicted"/>
<feature type="compositionally biased region" description="Basic and acidic residues" evidence="1">
    <location>
        <begin position="124"/>
        <end position="150"/>
    </location>
</feature>
<feature type="region of interest" description="Disordered" evidence="1">
    <location>
        <begin position="124"/>
        <end position="177"/>
    </location>
</feature>
<feature type="compositionally biased region" description="Polar residues" evidence="1">
    <location>
        <begin position="45"/>
        <end position="54"/>
    </location>
</feature>
<dbReference type="AlphaFoldDB" id="A0A559L7V8"/>
<evidence type="ECO:0000256" key="1">
    <source>
        <dbReference type="SAM" id="MobiDB-lite"/>
    </source>
</evidence>
<evidence type="ECO:0000313" key="2">
    <source>
        <dbReference type="EMBL" id="TVY69440.1"/>
    </source>
</evidence>
<feature type="region of interest" description="Disordered" evidence="1">
    <location>
        <begin position="1"/>
        <end position="82"/>
    </location>
</feature>